<accession>A0A2C9D676</accession>
<sequence length="115" mass="12389">MPIDKSLDPTLSRKRSQEMLAVESGPARDWYTLTNAMIGAKELPTYGRALEIILDDAVNRPVTFVVVPIDETSDAATRSIPVYTSGPLPRSVRRIVSINGAAVVPAGVQVDVITV</sequence>
<reference evidence="3" key="1">
    <citation type="submission" date="2017-09" db="EMBL/GenBank/DDBJ databases">
        <title>Genome sequence of Nannocystis excedens DSM 71.</title>
        <authorList>
            <person name="Blom J."/>
        </authorList>
    </citation>
    <scope>NUCLEOTIDE SEQUENCE [LARGE SCALE GENOMIC DNA]</scope>
    <source>
        <strain evidence="3">type strain: E19</strain>
    </source>
</reference>
<keyword evidence="3" id="KW-1185">Reference proteome</keyword>
<dbReference type="Proteomes" id="UP000223606">
    <property type="component" value="Chromosome 1"/>
</dbReference>
<dbReference type="EMBL" id="LT960614">
    <property type="protein sequence ID" value="SON55824.1"/>
    <property type="molecule type" value="Genomic_DNA"/>
</dbReference>
<feature type="region of interest" description="Disordered" evidence="1">
    <location>
        <begin position="1"/>
        <end position="20"/>
    </location>
</feature>
<evidence type="ECO:0000313" key="3">
    <source>
        <dbReference type="Proteomes" id="UP000223606"/>
    </source>
</evidence>
<protein>
    <submittedName>
        <fullName evidence="2">Uncharacterized protein</fullName>
    </submittedName>
</protein>
<name>A0A2C9D676_9HYPH</name>
<evidence type="ECO:0000256" key="1">
    <source>
        <dbReference type="SAM" id="MobiDB-lite"/>
    </source>
</evidence>
<organism evidence="2 3">
    <name type="scientific">Hartmannibacter diazotrophicus</name>
    <dbReference type="NCBI Taxonomy" id="1482074"/>
    <lineage>
        <taxon>Bacteria</taxon>
        <taxon>Pseudomonadati</taxon>
        <taxon>Pseudomonadota</taxon>
        <taxon>Alphaproteobacteria</taxon>
        <taxon>Hyphomicrobiales</taxon>
        <taxon>Pleomorphomonadaceae</taxon>
        <taxon>Hartmannibacter</taxon>
    </lineage>
</organism>
<gene>
    <name evidence="2" type="ORF">HDIA_2283</name>
</gene>
<evidence type="ECO:0000313" key="2">
    <source>
        <dbReference type="EMBL" id="SON55824.1"/>
    </source>
</evidence>
<dbReference type="KEGG" id="hdi:HDIA_2283"/>
<dbReference type="RefSeq" id="WP_099556283.1">
    <property type="nucleotide sequence ID" value="NZ_LT960614.1"/>
</dbReference>
<dbReference type="AlphaFoldDB" id="A0A2C9D676"/>
<proteinExistence type="predicted"/>
<dbReference type="OrthoDB" id="9967583at2"/>